<dbReference type="Gene3D" id="3.60.10.10">
    <property type="entry name" value="Endonuclease/exonuclease/phosphatase"/>
    <property type="match status" value="1"/>
</dbReference>
<dbReference type="AlphaFoldDB" id="A0A1X6ZS10"/>
<dbReference type="InterPro" id="IPR036691">
    <property type="entry name" value="Endo/exonu/phosph_ase_sf"/>
</dbReference>
<proteinExistence type="predicted"/>
<dbReference type="Proteomes" id="UP000193061">
    <property type="component" value="Unassembled WGS sequence"/>
</dbReference>
<accession>A0A1X6ZS10</accession>
<organism evidence="1 2">
    <name type="scientific">Roseovarius albus</name>
    <dbReference type="NCBI Taxonomy" id="1247867"/>
    <lineage>
        <taxon>Bacteria</taxon>
        <taxon>Pseudomonadati</taxon>
        <taxon>Pseudomonadota</taxon>
        <taxon>Alphaproteobacteria</taxon>
        <taxon>Rhodobacterales</taxon>
        <taxon>Roseobacteraceae</taxon>
        <taxon>Roseovarius</taxon>
    </lineage>
</organism>
<keyword evidence="2" id="KW-1185">Reference proteome</keyword>
<dbReference type="SUPFAM" id="SSF56219">
    <property type="entry name" value="DNase I-like"/>
    <property type="match status" value="1"/>
</dbReference>
<name>A0A1X6ZS10_9RHOB</name>
<evidence type="ECO:0000313" key="2">
    <source>
        <dbReference type="Proteomes" id="UP000193061"/>
    </source>
</evidence>
<gene>
    <name evidence="1" type="ORF">ROA7450_03087</name>
</gene>
<evidence type="ECO:0008006" key="3">
    <source>
        <dbReference type="Google" id="ProtNLM"/>
    </source>
</evidence>
<sequence>MLKIVNLHTSAATGPSTRMAEIEATVKAHLEQSGRCIVVGDFNMFSTPAWALLLALPFGYRLPDMVTFERRTVENWWKGKGFDAAIRGVTMPRWRLQLDQVFLKNTNAVNAEIIDKNFGSDHLPIKVELSVPK</sequence>
<protein>
    <recommendedName>
        <fullName evidence="3">Endonuclease/exonuclease/phosphatase domain-containing protein</fullName>
    </recommendedName>
</protein>
<reference evidence="1 2" key="1">
    <citation type="submission" date="2017-03" db="EMBL/GenBank/DDBJ databases">
        <authorList>
            <person name="Afonso C.L."/>
            <person name="Miller P.J."/>
            <person name="Scott M.A."/>
            <person name="Spackman E."/>
            <person name="Goraichik I."/>
            <person name="Dimitrov K.M."/>
            <person name="Suarez D.L."/>
            <person name="Swayne D.E."/>
        </authorList>
    </citation>
    <scope>NUCLEOTIDE SEQUENCE [LARGE SCALE GENOMIC DNA]</scope>
    <source>
        <strain evidence="1 2">CECT 7450</strain>
    </source>
</reference>
<evidence type="ECO:0000313" key="1">
    <source>
        <dbReference type="EMBL" id="SLN59595.1"/>
    </source>
</evidence>
<dbReference type="EMBL" id="FWFX01000010">
    <property type="protein sequence ID" value="SLN59595.1"/>
    <property type="molecule type" value="Genomic_DNA"/>
</dbReference>